<gene>
    <name evidence="1" type="ORF">Taro_022324</name>
</gene>
<protein>
    <submittedName>
        <fullName evidence="1">Uncharacterized protein</fullName>
    </submittedName>
</protein>
<dbReference type="Proteomes" id="UP000652761">
    <property type="component" value="Unassembled WGS sequence"/>
</dbReference>
<keyword evidence="2" id="KW-1185">Reference proteome</keyword>
<sequence length="258" mass="28211">MPAGLVSVTSQLCRFCWWLPRQFSFAQCSALEGLSARQVVTVAWDPQPRASVSEGVAPGGGRAQVTDKEQKGKTVGTAALHGGCSLAVSSSVGLVGLASWTVFSGFRSAGSLGVPGWFCLWALDLVEGDTWLFLPDLVEIRDVGACVVRLWSHVVAPVFRELLCLGGCVPKCCFRIVFDPAGFAGVVFGLTRVVVEAFLCFHCFVVLCGRDSLSQEFVVERSWWRLVRRACTLPEDRDNCQILVEVRWRNQNLGLPKE</sequence>
<proteinExistence type="predicted"/>
<evidence type="ECO:0000313" key="2">
    <source>
        <dbReference type="Proteomes" id="UP000652761"/>
    </source>
</evidence>
<dbReference type="AlphaFoldDB" id="A0A843V825"/>
<accession>A0A843V825</accession>
<organism evidence="1 2">
    <name type="scientific">Colocasia esculenta</name>
    <name type="common">Wild taro</name>
    <name type="synonym">Arum esculentum</name>
    <dbReference type="NCBI Taxonomy" id="4460"/>
    <lineage>
        <taxon>Eukaryota</taxon>
        <taxon>Viridiplantae</taxon>
        <taxon>Streptophyta</taxon>
        <taxon>Embryophyta</taxon>
        <taxon>Tracheophyta</taxon>
        <taxon>Spermatophyta</taxon>
        <taxon>Magnoliopsida</taxon>
        <taxon>Liliopsida</taxon>
        <taxon>Araceae</taxon>
        <taxon>Aroideae</taxon>
        <taxon>Colocasieae</taxon>
        <taxon>Colocasia</taxon>
    </lineage>
</organism>
<dbReference type="EMBL" id="NMUH01001174">
    <property type="protein sequence ID" value="MQL89744.1"/>
    <property type="molecule type" value="Genomic_DNA"/>
</dbReference>
<comment type="caution">
    <text evidence="1">The sequence shown here is derived from an EMBL/GenBank/DDBJ whole genome shotgun (WGS) entry which is preliminary data.</text>
</comment>
<evidence type="ECO:0000313" key="1">
    <source>
        <dbReference type="EMBL" id="MQL89744.1"/>
    </source>
</evidence>
<reference evidence="1" key="1">
    <citation type="submission" date="2017-07" db="EMBL/GenBank/DDBJ databases">
        <title>Taro Niue Genome Assembly and Annotation.</title>
        <authorList>
            <person name="Atibalentja N."/>
            <person name="Keating K."/>
            <person name="Fields C.J."/>
        </authorList>
    </citation>
    <scope>NUCLEOTIDE SEQUENCE</scope>
    <source>
        <strain evidence="1">Niue_2</strain>
        <tissue evidence="1">Leaf</tissue>
    </source>
</reference>
<name>A0A843V825_COLES</name>